<name>A0A139SQ40_9BACT</name>
<evidence type="ECO:0000256" key="7">
    <source>
        <dbReference type="HAMAP-Rule" id="MF_01161"/>
    </source>
</evidence>
<dbReference type="EC" id="6.3.4.19" evidence="7"/>
<evidence type="ECO:0000256" key="4">
    <source>
        <dbReference type="ARBA" id="ARBA00022741"/>
    </source>
</evidence>
<dbReference type="SUPFAM" id="SSF52402">
    <property type="entry name" value="Adenine nucleotide alpha hydrolases-like"/>
    <property type="match status" value="1"/>
</dbReference>
<feature type="domain" description="tRNA(Ile)-lysidine/2-thiocytidine synthase N-terminal" evidence="9">
    <location>
        <begin position="56"/>
        <end position="279"/>
    </location>
</feature>
<feature type="compositionally biased region" description="Gly residues" evidence="8">
    <location>
        <begin position="220"/>
        <end position="229"/>
    </location>
</feature>
<sequence>MKLTSASVREKAAALAALLPIGRLEQQALSFGAGPPPAEPPAAASALPSSAHKPWAVALSGGADSVALLLLLWAHWPARRGDLLALHYNHRLRGAAADEDEQFCRKLCRALGVPLAVGRAGGKGGGRPAALALRSEAQAREARFAFFAKKMAAARARLLWLGHQQNDVAETLLMRLTRGSGPGGLAAPRPVQLIRSGEEKNADAAQEGKTVGRERQARGGRCGSVDGGVSGGREGRVHLRPLLTLSRAQIEAALRHCEIPWREDATNAEGDFFRNRIRRDVLPALVAAAAAAGGAGGAGGRDALAGMALARERIDEDAAALDAWAQEVFVLSTGRTSVGRASLGLNLRELAPVPRAVLRRVLHRWLREFAGAPALSRAAFEHLLAAVERGQSTRQSLGAGGFALIRRGILHFEPRTR</sequence>
<dbReference type="InterPro" id="IPR011063">
    <property type="entry name" value="TilS/TtcA_N"/>
</dbReference>
<dbReference type="InterPro" id="IPR014729">
    <property type="entry name" value="Rossmann-like_a/b/a_fold"/>
</dbReference>
<evidence type="ECO:0000259" key="10">
    <source>
        <dbReference type="Pfam" id="PF09179"/>
    </source>
</evidence>
<dbReference type="OrthoDB" id="9807403at2"/>
<dbReference type="RefSeq" id="WP_068629588.1">
    <property type="nucleotide sequence ID" value="NZ_LSZQ01000030.1"/>
</dbReference>
<feature type="region of interest" description="Disordered" evidence="8">
    <location>
        <begin position="198"/>
        <end position="229"/>
    </location>
</feature>
<dbReference type="PANTHER" id="PTHR43033:SF1">
    <property type="entry name" value="TRNA(ILE)-LYSIDINE SYNTHASE-RELATED"/>
    <property type="match status" value="1"/>
</dbReference>
<dbReference type="InterPro" id="IPR015262">
    <property type="entry name" value="tRNA_Ile_lys_synt_subst-bd"/>
</dbReference>
<dbReference type="SUPFAM" id="SSF82829">
    <property type="entry name" value="MesJ substrate recognition domain-like"/>
    <property type="match status" value="1"/>
</dbReference>
<evidence type="ECO:0000256" key="5">
    <source>
        <dbReference type="ARBA" id="ARBA00022840"/>
    </source>
</evidence>
<dbReference type="PANTHER" id="PTHR43033">
    <property type="entry name" value="TRNA(ILE)-LYSIDINE SYNTHASE-RELATED"/>
    <property type="match status" value="1"/>
</dbReference>
<dbReference type="Gene3D" id="3.40.50.620">
    <property type="entry name" value="HUPs"/>
    <property type="match status" value="1"/>
</dbReference>
<comment type="similarity">
    <text evidence="7">Belongs to the tRNA(Ile)-lysidine synthase family.</text>
</comment>
<keyword evidence="3 7" id="KW-0819">tRNA processing</keyword>
<evidence type="ECO:0000313" key="11">
    <source>
        <dbReference type="EMBL" id="KXU36581.1"/>
    </source>
</evidence>
<keyword evidence="12" id="KW-1185">Reference proteome</keyword>
<dbReference type="Proteomes" id="UP000070058">
    <property type="component" value="Unassembled WGS sequence"/>
</dbReference>
<evidence type="ECO:0000256" key="1">
    <source>
        <dbReference type="ARBA" id="ARBA00022490"/>
    </source>
</evidence>
<dbReference type="AlphaFoldDB" id="A0A139SQ40"/>
<evidence type="ECO:0000256" key="6">
    <source>
        <dbReference type="ARBA" id="ARBA00048539"/>
    </source>
</evidence>
<dbReference type="GO" id="GO:0032267">
    <property type="term" value="F:tRNA(Ile)-lysidine synthase activity"/>
    <property type="evidence" value="ECO:0007669"/>
    <property type="project" value="UniProtKB-EC"/>
</dbReference>
<dbReference type="EMBL" id="LSZQ01000030">
    <property type="protein sequence ID" value="KXU36581.1"/>
    <property type="molecule type" value="Genomic_DNA"/>
</dbReference>
<feature type="domain" description="tRNA(Ile)-lysidine synthase substrate-binding" evidence="10">
    <location>
        <begin position="345"/>
        <end position="390"/>
    </location>
</feature>
<dbReference type="GO" id="GO:0006400">
    <property type="term" value="P:tRNA modification"/>
    <property type="evidence" value="ECO:0007669"/>
    <property type="project" value="UniProtKB-UniRule"/>
</dbReference>
<organism evidence="11 12">
    <name type="scientific">Cephaloticoccus primus</name>
    <dbReference type="NCBI Taxonomy" id="1548207"/>
    <lineage>
        <taxon>Bacteria</taxon>
        <taxon>Pseudomonadati</taxon>
        <taxon>Verrucomicrobiota</taxon>
        <taxon>Opitutia</taxon>
        <taxon>Opitutales</taxon>
        <taxon>Opitutaceae</taxon>
        <taxon>Cephaloticoccus</taxon>
    </lineage>
</organism>
<dbReference type="Gene3D" id="1.20.59.20">
    <property type="match status" value="1"/>
</dbReference>
<dbReference type="NCBIfam" id="TIGR02432">
    <property type="entry name" value="lysidine_TilS_N"/>
    <property type="match status" value="1"/>
</dbReference>
<evidence type="ECO:0000256" key="3">
    <source>
        <dbReference type="ARBA" id="ARBA00022694"/>
    </source>
</evidence>
<accession>A0A139SQ40</accession>
<evidence type="ECO:0000256" key="8">
    <source>
        <dbReference type="SAM" id="MobiDB-lite"/>
    </source>
</evidence>
<keyword evidence="1 7" id="KW-0963">Cytoplasm</keyword>
<dbReference type="CDD" id="cd01992">
    <property type="entry name" value="TilS_N"/>
    <property type="match status" value="1"/>
</dbReference>
<dbReference type="GO" id="GO:0005737">
    <property type="term" value="C:cytoplasm"/>
    <property type="evidence" value="ECO:0007669"/>
    <property type="project" value="UniProtKB-SubCell"/>
</dbReference>
<protein>
    <recommendedName>
        <fullName evidence="7">tRNA(Ile)-lysidine synthase</fullName>
        <ecNumber evidence="7">6.3.4.19</ecNumber>
    </recommendedName>
    <alternativeName>
        <fullName evidence="7">tRNA(Ile)-2-lysyl-cytidine synthase</fullName>
    </alternativeName>
    <alternativeName>
        <fullName evidence="7">tRNA(Ile)-lysidine synthetase</fullName>
    </alternativeName>
</protein>
<evidence type="ECO:0000313" key="12">
    <source>
        <dbReference type="Proteomes" id="UP000070058"/>
    </source>
</evidence>
<feature type="binding site" evidence="7">
    <location>
        <begin position="60"/>
        <end position="65"/>
    </location>
    <ligand>
        <name>ATP</name>
        <dbReference type="ChEBI" id="CHEBI:30616"/>
    </ligand>
</feature>
<dbReference type="InterPro" id="IPR012795">
    <property type="entry name" value="tRNA_Ile_lys_synt_N"/>
</dbReference>
<proteinExistence type="inferred from homology"/>
<comment type="subcellular location">
    <subcellularLocation>
        <location evidence="7">Cytoplasm</location>
    </subcellularLocation>
</comment>
<comment type="domain">
    <text evidence="7">The N-terminal region contains the highly conserved SGGXDS motif, predicted to be a P-loop motif involved in ATP binding.</text>
</comment>
<dbReference type="HAMAP" id="MF_01161">
    <property type="entry name" value="tRNA_Ile_lys_synt"/>
    <property type="match status" value="1"/>
</dbReference>
<keyword evidence="2 7" id="KW-0436">Ligase</keyword>
<dbReference type="Pfam" id="PF01171">
    <property type="entry name" value="ATP_bind_3"/>
    <property type="match status" value="1"/>
</dbReference>
<gene>
    <name evidence="7" type="primary">tilS</name>
    <name evidence="11" type="ORF">AXK11_04340</name>
</gene>
<dbReference type="InterPro" id="IPR012094">
    <property type="entry name" value="tRNA_Ile_lys_synt"/>
</dbReference>
<reference evidence="12" key="1">
    <citation type="submission" date="2016-02" db="EMBL/GenBank/DDBJ databases">
        <authorList>
            <person name="Sanders J.G."/>
            <person name="Lin J.Y."/>
            <person name="Wertz J.T."/>
            <person name="Russell J.A."/>
            <person name="Moreau C.S."/>
            <person name="Powell S."/>
        </authorList>
    </citation>
    <scope>NUCLEOTIDE SEQUENCE [LARGE SCALE GENOMIC DNA]</scope>
    <source>
        <strain evidence="12">CAG34</strain>
    </source>
</reference>
<dbReference type="Pfam" id="PF09179">
    <property type="entry name" value="TilS"/>
    <property type="match status" value="1"/>
</dbReference>
<comment type="function">
    <text evidence="7">Ligates lysine onto the cytidine present at position 34 of the AUA codon-specific tRNA(Ile) that contains the anticodon CAU, in an ATP-dependent manner. Cytidine is converted to lysidine, thus changing the amino acid specificity of the tRNA from methionine to isoleucine.</text>
</comment>
<comment type="catalytic activity">
    <reaction evidence="6 7">
        <text>cytidine(34) in tRNA(Ile2) + L-lysine + ATP = lysidine(34) in tRNA(Ile2) + AMP + diphosphate + H(+)</text>
        <dbReference type="Rhea" id="RHEA:43744"/>
        <dbReference type="Rhea" id="RHEA-COMP:10625"/>
        <dbReference type="Rhea" id="RHEA-COMP:10670"/>
        <dbReference type="ChEBI" id="CHEBI:15378"/>
        <dbReference type="ChEBI" id="CHEBI:30616"/>
        <dbReference type="ChEBI" id="CHEBI:32551"/>
        <dbReference type="ChEBI" id="CHEBI:33019"/>
        <dbReference type="ChEBI" id="CHEBI:82748"/>
        <dbReference type="ChEBI" id="CHEBI:83665"/>
        <dbReference type="ChEBI" id="CHEBI:456215"/>
        <dbReference type="EC" id="6.3.4.19"/>
    </reaction>
</comment>
<dbReference type="GO" id="GO:0005524">
    <property type="term" value="F:ATP binding"/>
    <property type="evidence" value="ECO:0007669"/>
    <property type="project" value="UniProtKB-UniRule"/>
</dbReference>
<evidence type="ECO:0000259" key="9">
    <source>
        <dbReference type="Pfam" id="PF01171"/>
    </source>
</evidence>
<comment type="caution">
    <text evidence="11">The sequence shown here is derived from an EMBL/GenBank/DDBJ whole genome shotgun (WGS) entry which is preliminary data.</text>
</comment>
<keyword evidence="4 7" id="KW-0547">Nucleotide-binding</keyword>
<keyword evidence="5 7" id="KW-0067">ATP-binding</keyword>
<evidence type="ECO:0000256" key="2">
    <source>
        <dbReference type="ARBA" id="ARBA00022598"/>
    </source>
</evidence>
<dbReference type="STRING" id="1548207.AXK11_04340"/>